<feature type="domain" description="DUF7721" evidence="1">
    <location>
        <begin position="33"/>
        <end position="129"/>
    </location>
</feature>
<gene>
    <name evidence="2" type="ORF">EPUL_001525</name>
</gene>
<dbReference type="OrthoDB" id="2290255at2759"/>
<evidence type="ECO:0000313" key="2">
    <source>
        <dbReference type="EMBL" id="POS86441.1"/>
    </source>
</evidence>
<dbReference type="PANTHER" id="PTHR39477">
    <property type="entry name" value="CHROMOSOME 8, WHOLE GENOME SHOTGUN SEQUENCE"/>
    <property type="match status" value="1"/>
</dbReference>
<reference evidence="2 3" key="1">
    <citation type="submission" date="2017-10" db="EMBL/GenBank/DDBJ databases">
        <title>Development of genomic resources for the powdery mildew, Erysiphe pulchra.</title>
        <authorList>
            <person name="Wadl P.A."/>
            <person name="Mack B.M."/>
            <person name="Moore G."/>
            <person name="Beltz S.B."/>
        </authorList>
    </citation>
    <scope>NUCLEOTIDE SEQUENCE [LARGE SCALE GENOMIC DNA]</scope>
    <source>
        <strain evidence="2">Cflorida</strain>
    </source>
</reference>
<evidence type="ECO:0000259" key="1">
    <source>
        <dbReference type="Pfam" id="PF24845"/>
    </source>
</evidence>
<dbReference type="PANTHER" id="PTHR39477:SF1">
    <property type="entry name" value="BETA-FLANKING PROTEIN"/>
    <property type="match status" value="1"/>
</dbReference>
<proteinExistence type="predicted"/>
<accession>A0A2S4PWM2</accession>
<evidence type="ECO:0000313" key="3">
    <source>
        <dbReference type="Proteomes" id="UP000237438"/>
    </source>
</evidence>
<dbReference type="EMBL" id="PEDP01000330">
    <property type="protein sequence ID" value="POS86441.1"/>
    <property type="molecule type" value="Genomic_DNA"/>
</dbReference>
<organism evidence="2 3">
    <name type="scientific">Erysiphe pulchra</name>
    <dbReference type="NCBI Taxonomy" id="225359"/>
    <lineage>
        <taxon>Eukaryota</taxon>
        <taxon>Fungi</taxon>
        <taxon>Dikarya</taxon>
        <taxon>Ascomycota</taxon>
        <taxon>Pezizomycotina</taxon>
        <taxon>Leotiomycetes</taxon>
        <taxon>Erysiphales</taxon>
        <taxon>Erysiphaceae</taxon>
        <taxon>Erysiphe</taxon>
    </lineage>
</organism>
<dbReference type="Pfam" id="PF24845">
    <property type="entry name" value="DUF7721"/>
    <property type="match status" value="1"/>
</dbReference>
<sequence length="213" mass="23166">MKKSKEYKKYLLRNYFDSNLLISDGRYIGDDHDLTSAAIHATKHAGNSEEAVTFSRVVCSLGKIKQSTSKDLDINAQEFSINNRNDNLEAAELQHIFFPLLLSPSPPRIKATSSEMGIAAAIQALKMITGVQSGENKNTYVCLSPIIPQGSSNNMNALVGIAMAEASMLFEAQKEQDNLARGASKEKAIYEAGEKALQMYLKSNGSGLITMAA</sequence>
<dbReference type="Proteomes" id="UP000237438">
    <property type="component" value="Unassembled WGS sequence"/>
</dbReference>
<keyword evidence="3" id="KW-1185">Reference proteome</keyword>
<comment type="caution">
    <text evidence="2">The sequence shown here is derived from an EMBL/GenBank/DDBJ whole genome shotgun (WGS) entry which is preliminary data.</text>
</comment>
<dbReference type="AlphaFoldDB" id="A0A2S4PWM2"/>
<dbReference type="InterPro" id="IPR056138">
    <property type="entry name" value="DUF7721"/>
</dbReference>
<name>A0A2S4PWM2_9PEZI</name>
<feature type="non-terminal residue" evidence="2">
    <location>
        <position position="213"/>
    </location>
</feature>
<protein>
    <recommendedName>
        <fullName evidence="1">DUF7721 domain-containing protein</fullName>
    </recommendedName>
</protein>